<dbReference type="Proteomes" id="UP000572680">
    <property type="component" value="Unassembled WGS sequence"/>
</dbReference>
<comment type="caution">
    <text evidence="1">The sequence shown here is derived from an EMBL/GenBank/DDBJ whole genome shotgun (WGS) entry which is preliminary data.</text>
</comment>
<gene>
    <name evidence="1" type="ORF">HNR61_007007</name>
</gene>
<dbReference type="RefSeq" id="WP_220510135.1">
    <property type="nucleotide sequence ID" value="NZ_JACJIA010000011.1"/>
</dbReference>
<evidence type="ECO:0000313" key="2">
    <source>
        <dbReference type="Proteomes" id="UP000572680"/>
    </source>
</evidence>
<keyword evidence="2" id="KW-1185">Reference proteome</keyword>
<reference evidence="1 2" key="1">
    <citation type="submission" date="2020-08" db="EMBL/GenBank/DDBJ databases">
        <title>Genomic Encyclopedia of Type Strains, Phase IV (KMG-IV): sequencing the most valuable type-strain genomes for metagenomic binning, comparative biology and taxonomic classification.</title>
        <authorList>
            <person name="Goeker M."/>
        </authorList>
    </citation>
    <scope>NUCLEOTIDE SEQUENCE [LARGE SCALE GENOMIC DNA]</scope>
    <source>
        <strain evidence="1 2">DSM 44197</strain>
    </source>
</reference>
<accession>A0A7W3QQJ1</accession>
<organism evidence="1 2">
    <name type="scientific">Actinomadura namibiensis</name>
    <dbReference type="NCBI Taxonomy" id="182080"/>
    <lineage>
        <taxon>Bacteria</taxon>
        <taxon>Bacillati</taxon>
        <taxon>Actinomycetota</taxon>
        <taxon>Actinomycetes</taxon>
        <taxon>Streptosporangiales</taxon>
        <taxon>Thermomonosporaceae</taxon>
        <taxon>Actinomadura</taxon>
    </lineage>
</organism>
<sequence length="266" mass="30023">MRSRQRPANARAAADGMKLHRRTLRLAGREHTVIGLRPGTAVRFSTNLFHGTWHVLSDRHGARLLGRLLWGLAYQSRPGTLVVIDREFVTPTPFDADPGDPIVLVPAWETPFTGRAARDLKARLPLTGAPDGTVRWRTHGLDAALADEDAWWARHPGAWGWDRGRVRRTNGMVVLGPDSPTEARNWGVVAARLDPHNGHGMDYEYLGRWDHAQDGEIQVFRHFHRMVSVARRARADVLRRTDGPVEPDELRPLVWARSEEIEQRGP</sequence>
<protein>
    <submittedName>
        <fullName evidence="1">Uncharacterized protein</fullName>
    </submittedName>
</protein>
<proteinExistence type="predicted"/>
<dbReference type="AlphaFoldDB" id="A0A7W3QQJ1"/>
<dbReference type="EMBL" id="JACJIA010000011">
    <property type="protein sequence ID" value="MBA8955333.1"/>
    <property type="molecule type" value="Genomic_DNA"/>
</dbReference>
<name>A0A7W3QQJ1_ACTNM</name>
<evidence type="ECO:0000313" key="1">
    <source>
        <dbReference type="EMBL" id="MBA8955333.1"/>
    </source>
</evidence>